<sequence>MSKQQTFPDGLIALALHQASFSDKQLRALLLAVGSLEQALALSPADLASDSLLAVGLSIDQQAELSQIGQQLSQAYELSSLLAQQWQYCLEHNIGILTLHHPAYPALLKQTYDPPPILYYRGNIALLNSPQLAMVGSRRSSQQGNKNAAAFAKTFASAGFTITSGMALGIDTASHQGALAAAGNTIAVLGTGIDVIYPKRNQALYQAITEQGLIISELPLGSEALKGHFPRRNRIISGMSLGVLVVEASLQSGSLITAQCAIEQGREVFAIPGSIHNHASRGCHALIRQGAKLVETVEHVMEELGAWLPSSAQPQQQALSLDISPQQQQLLDQLGFEPLAVDLLQQRINLPMTELMASLVQLELDGLVENVAGCYQRVV</sequence>
<keyword evidence="5" id="KW-1185">Reference proteome</keyword>
<name>A0A9J6RQ52_9GAMM</name>
<dbReference type="Pfam" id="PF17782">
    <property type="entry name" value="WHD_DprA"/>
    <property type="match status" value="1"/>
</dbReference>
<dbReference type="EMBL" id="JAPTGG010000011">
    <property type="protein sequence ID" value="MCZ0866296.1"/>
    <property type="molecule type" value="Genomic_DNA"/>
</dbReference>
<evidence type="ECO:0000313" key="5">
    <source>
        <dbReference type="Proteomes" id="UP001069090"/>
    </source>
</evidence>
<dbReference type="NCBIfam" id="TIGR00732">
    <property type="entry name" value="dprA"/>
    <property type="match status" value="1"/>
</dbReference>
<comment type="similarity">
    <text evidence="1">Belongs to the DprA/Smf family.</text>
</comment>
<feature type="domain" description="DprA winged helix" evidence="3">
    <location>
        <begin position="319"/>
        <end position="373"/>
    </location>
</feature>
<dbReference type="Gene3D" id="1.10.10.10">
    <property type="entry name" value="Winged helix-like DNA-binding domain superfamily/Winged helix DNA-binding domain"/>
    <property type="match status" value="1"/>
</dbReference>
<evidence type="ECO:0000259" key="3">
    <source>
        <dbReference type="Pfam" id="PF17782"/>
    </source>
</evidence>
<dbReference type="InterPro" id="IPR057666">
    <property type="entry name" value="DrpA_SLOG"/>
</dbReference>
<dbReference type="Proteomes" id="UP001069090">
    <property type="component" value="Unassembled WGS sequence"/>
</dbReference>
<proteinExistence type="inferred from homology"/>
<dbReference type="InterPro" id="IPR041614">
    <property type="entry name" value="DprA_WH"/>
</dbReference>
<dbReference type="InterPro" id="IPR003488">
    <property type="entry name" value="DprA"/>
</dbReference>
<dbReference type="GO" id="GO:0009294">
    <property type="term" value="P:DNA-mediated transformation"/>
    <property type="evidence" value="ECO:0007669"/>
    <property type="project" value="InterPro"/>
</dbReference>
<dbReference type="RefSeq" id="WP_258332460.1">
    <property type="nucleotide sequence ID" value="NZ_JAPTGG010000011.1"/>
</dbReference>
<comment type="caution">
    <text evidence="4">The sequence shown here is derived from an EMBL/GenBank/DDBJ whole genome shotgun (WGS) entry which is preliminary data.</text>
</comment>
<dbReference type="Gene3D" id="3.40.50.450">
    <property type="match status" value="1"/>
</dbReference>
<feature type="domain" description="Smf/DprA SLOG" evidence="2">
    <location>
        <begin position="96"/>
        <end position="304"/>
    </location>
</feature>
<dbReference type="PANTHER" id="PTHR43022">
    <property type="entry name" value="PROTEIN SMF"/>
    <property type="match status" value="1"/>
</dbReference>
<reference evidence="4 5" key="1">
    <citation type="submission" date="2022-12" db="EMBL/GenBank/DDBJ databases">
        <title>Dasania phycosphaerae sp. nov., isolated from particulate material of the south coast of Korea.</title>
        <authorList>
            <person name="Jiang Y."/>
        </authorList>
    </citation>
    <scope>NUCLEOTIDE SEQUENCE [LARGE SCALE GENOMIC DNA]</scope>
    <source>
        <strain evidence="4 5">GY-19</strain>
    </source>
</reference>
<evidence type="ECO:0000313" key="4">
    <source>
        <dbReference type="EMBL" id="MCZ0866296.1"/>
    </source>
</evidence>
<organism evidence="4 5">
    <name type="scientific">Dasania phycosphaerae</name>
    <dbReference type="NCBI Taxonomy" id="2950436"/>
    <lineage>
        <taxon>Bacteria</taxon>
        <taxon>Pseudomonadati</taxon>
        <taxon>Pseudomonadota</taxon>
        <taxon>Gammaproteobacteria</taxon>
        <taxon>Cellvibrionales</taxon>
        <taxon>Spongiibacteraceae</taxon>
        <taxon>Dasania</taxon>
    </lineage>
</organism>
<dbReference type="Pfam" id="PF02481">
    <property type="entry name" value="DNA_processg_A"/>
    <property type="match status" value="1"/>
</dbReference>
<dbReference type="PANTHER" id="PTHR43022:SF1">
    <property type="entry name" value="PROTEIN SMF"/>
    <property type="match status" value="1"/>
</dbReference>
<accession>A0A9J6RQ52</accession>
<dbReference type="AlphaFoldDB" id="A0A9J6RQ52"/>
<dbReference type="InterPro" id="IPR036388">
    <property type="entry name" value="WH-like_DNA-bd_sf"/>
</dbReference>
<evidence type="ECO:0000259" key="2">
    <source>
        <dbReference type="Pfam" id="PF02481"/>
    </source>
</evidence>
<dbReference type="SUPFAM" id="SSF102405">
    <property type="entry name" value="MCP/YpsA-like"/>
    <property type="match status" value="1"/>
</dbReference>
<gene>
    <name evidence="4" type="primary">dprA</name>
    <name evidence="4" type="ORF">O0V09_13880</name>
</gene>
<evidence type="ECO:0000256" key="1">
    <source>
        <dbReference type="ARBA" id="ARBA00006525"/>
    </source>
</evidence>
<protein>
    <submittedName>
        <fullName evidence="4">DNA-processing protein DprA</fullName>
    </submittedName>
</protein>